<protein>
    <submittedName>
        <fullName evidence="1">Uncharacterized protein</fullName>
    </submittedName>
</protein>
<evidence type="ECO:0000313" key="1">
    <source>
        <dbReference type="EMBL" id="KAA6334862.1"/>
    </source>
</evidence>
<accession>A0A5J4RMS5</accession>
<comment type="caution">
    <text evidence="1">The sequence shown here is derived from an EMBL/GenBank/DDBJ whole genome shotgun (WGS) entry which is preliminary data.</text>
</comment>
<reference evidence="1" key="1">
    <citation type="submission" date="2019-03" db="EMBL/GenBank/DDBJ databases">
        <title>Single cell metagenomics reveals metabolic interactions within the superorganism composed of flagellate Streblomastix strix and complex community of Bacteroidetes bacteria on its surface.</title>
        <authorList>
            <person name="Treitli S.C."/>
            <person name="Kolisko M."/>
            <person name="Husnik F."/>
            <person name="Keeling P."/>
            <person name="Hampl V."/>
        </authorList>
    </citation>
    <scope>NUCLEOTIDE SEQUENCE</scope>
    <source>
        <strain evidence="1">STM</strain>
    </source>
</reference>
<dbReference type="AlphaFoldDB" id="A0A5J4RMS5"/>
<dbReference type="EMBL" id="SNRY01000953">
    <property type="protein sequence ID" value="KAA6334862.1"/>
    <property type="molecule type" value="Genomic_DNA"/>
</dbReference>
<name>A0A5J4RMS5_9ZZZZ</name>
<organism evidence="1">
    <name type="scientific">termite gut metagenome</name>
    <dbReference type="NCBI Taxonomy" id="433724"/>
    <lineage>
        <taxon>unclassified sequences</taxon>
        <taxon>metagenomes</taxon>
        <taxon>organismal metagenomes</taxon>
    </lineage>
</organism>
<dbReference type="InterPro" id="IPR013780">
    <property type="entry name" value="Glyco_hydro_b"/>
</dbReference>
<gene>
    <name evidence="1" type="ORF">EZS27_016865</name>
</gene>
<dbReference type="Gene3D" id="2.60.40.1180">
    <property type="entry name" value="Golgi alpha-mannosidase II"/>
    <property type="match status" value="1"/>
</dbReference>
<proteinExistence type="predicted"/>
<sequence length="47" mass="5291">EVFADGINSNVEATDYKKEIIRVSAKDKKAITMYQGGGWTARIYPVR</sequence>
<feature type="non-terminal residue" evidence="1">
    <location>
        <position position="1"/>
    </location>
</feature>